<organism evidence="4 5">
    <name type="scientific">Enterovibrio norvegicus DSM 15893</name>
    <dbReference type="NCBI Taxonomy" id="1121869"/>
    <lineage>
        <taxon>Bacteria</taxon>
        <taxon>Pseudomonadati</taxon>
        <taxon>Pseudomonadota</taxon>
        <taxon>Gammaproteobacteria</taxon>
        <taxon>Vibrionales</taxon>
        <taxon>Vibrionaceae</taxon>
        <taxon>Enterovibrio</taxon>
    </lineage>
</organism>
<dbReference type="InterPro" id="IPR016162">
    <property type="entry name" value="Ald_DH_N"/>
</dbReference>
<dbReference type="SUPFAM" id="SSF53720">
    <property type="entry name" value="ALDH-like"/>
    <property type="match status" value="1"/>
</dbReference>
<dbReference type="InterPro" id="IPR029069">
    <property type="entry name" value="HotDog_dom_sf"/>
</dbReference>
<dbReference type="OrthoDB" id="9759612at2"/>
<feature type="domain" description="MaoC-like" evidence="3">
    <location>
        <begin position="543"/>
        <end position="651"/>
    </location>
</feature>
<dbReference type="RefSeq" id="WP_074928018.1">
    <property type="nucleotide sequence ID" value="NZ_FOWR01000031.1"/>
</dbReference>
<evidence type="ECO:0000259" key="3">
    <source>
        <dbReference type="Pfam" id="PF01575"/>
    </source>
</evidence>
<name>A0A1I5UHS5_9GAMM</name>
<keyword evidence="4" id="KW-0378">Hydrolase</keyword>
<dbReference type="PANTHER" id="PTHR43111:SF1">
    <property type="entry name" value="ALDEHYDE DEHYDROGENASE B-RELATED"/>
    <property type="match status" value="1"/>
</dbReference>
<dbReference type="Pfam" id="PF00171">
    <property type="entry name" value="Aldedh"/>
    <property type="match status" value="1"/>
</dbReference>
<dbReference type="GO" id="GO:0016620">
    <property type="term" value="F:oxidoreductase activity, acting on the aldehyde or oxo group of donors, NAD or NADP as acceptor"/>
    <property type="evidence" value="ECO:0007669"/>
    <property type="project" value="InterPro"/>
</dbReference>
<dbReference type="InterPro" id="IPR015590">
    <property type="entry name" value="Aldehyde_DH_dom"/>
</dbReference>
<dbReference type="CDD" id="cd07128">
    <property type="entry name" value="ALDH_MaoC-N"/>
    <property type="match status" value="1"/>
</dbReference>
<dbReference type="InterPro" id="IPR016163">
    <property type="entry name" value="Ald_DH_C"/>
</dbReference>
<dbReference type="InterPro" id="IPR002539">
    <property type="entry name" value="MaoC-like_dom"/>
</dbReference>
<evidence type="ECO:0000259" key="2">
    <source>
        <dbReference type="Pfam" id="PF00171"/>
    </source>
</evidence>
<evidence type="ECO:0000313" key="4">
    <source>
        <dbReference type="EMBL" id="SFP94156.1"/>
    </source>
</evidence>
<keyword evidence="1" id="KW-0560">Oxidoreductase</keyword>
<reference evidence="4 5" key="1">
    <citation type="submission" date="2016-10" db="EMBL/GenBank/DDBJ databases">
        <authorList>
            <person name="de Groot N.N."/>
        </authorList>
    </citation>
    <scope>NUCLEOTIDE SEQUENCE [LARGE SCALE GENOMIC DNA]</scope>
    <source>
        <strain evidence="4 5">DSM 15893</strain>
    </source>
</reference>
<gene>
    <name evidence="4" type="ORF">SAMN03084138_03591</name>
</gene>
<dbReference type="Gene3D" id="3.10.129.10">
    <property type="entry name" value="Hotdog Thioesterase"/>
    <property type="match status" value="1"/>
</dbReference>
<dbReference type="PANTHER" id="PTHR43111">
    <property type="entry name" value="ALDEHYDE DEHYDROGENASE B-RELATED"/>
    <property type="match status" value="1"/>
</dbReference>
<dbReference type="STRING" id="1121869.SAMN03084138_03591"/>
<dbReference type="CDD" id="cd03452">
    <property type="entry name" value="MaoC_C"/>
    <property type="match status" value="1"/>
</dbReference>
<dbReference type="InterPro" id="IPR011966">
    <property type="entry name" value="PaaN-DH"/>
</dbReference>
<dbReference type="AlphaFoldDB" id="A0A1I5UHS5"/>
<dbReference type="NCBIfam" id="NF008868">
    <property type="entry name" value="PRK11903.1"/>
    <property type="match status" value="1"/>
</dbReference>
<evidence type="ECO:0000313" key="5">
    <source>
        <dbReference type="Proteomes" id="UP000182692"/>
    </source>
</evidence>
<dbReference type="Proteomes" id="UP000182692">
    <property type="component" value="Unassembled WGS sequence"/>
</dbReference>
<dbReference type="GO" id="GO:0016787">
    <property type="term" value="F:hydrolase activity"/>
    <property type="evidence" value="ECO:0007669"/>
    <property type="project" value="UniProtKB-KW"/>
</dbReference>
<dbReference type="Gene3D" id="3.40.605.10">
    <property type="entry name" value="Aldehyde Dehydrogenase, Chain A, domain 1"/>
    <property type="match status" value="1"/>
</dbReference>
<proteinExistence type="predicted"/>
<dbReference type="GeneID" id="35874146"/>
<protein>
    <submittedName>
        <fullName evidence="4">Oxepin-CoA hydrolase / 3-oxo-5,6-dehydrosuberyl-CoA semialdehyde dehydrogenase</fullName>
    </submittedName>
</protein>
<dbReference type="EMBL" id="FOWR01000031">
    <property type="protein sequence ID" value="SFP94156.1"/>
    <property type="molecule type" value="Genomic_DNA"/>
</dbReference>
<accession>A0A1I5UHS5</accession>
<dbReference type="NCBIfam" id="TIGR02278">
    <property type="entry name" value="PaaN-DH"/>
    <property type="match status" value="1"/>
</dbReference>
<dbReference type="SUPFAM" id="SSF54637">
    <property type="entry name" value="Thioesterase/thiol ester dehydrase-isomerase"/>
    <property type="match status" value="1"/>
</dbReference>
<feature type="domain" description="Aldehyde dehydrogenase" evidence="2">
    <location>
        <begin position="11"/>
        <end position="454"/>
    </location>
</feature>
<dbReference type="Gene3D" id="3.40.309.10">
    <property type="entry name" value="Aldehyde Dehydrogenase, Chain A, domain 2"/>
    <property type="match status" value="1"/>
</dbReference>
<sequence>MKAKSYVYGAWHQGDAEGVSVANAITGEPICSVSSDGIDFEQVVRFGKEVGGPALRAMTIHERAEMLKALGLKLLDNKKRFYDISQWTGATKADSWVDIEGGLGTMLSYSSIARRELGNEPFIVEDAAQPLSADGSFVGRHILTSKPGVSVHINAFNFPCWGMLEKIAPSLIAGVPVIVKPATQSAYLTQAMVEDMVESGLLPKGAIQLICGSVGDLLDHLREQDCVTFTGSASTGQMLKVHPNIVANSIPFNMEADSLNCSILGESVKEEDPEFGLFIKEITREMTIKAGQKCTAIRRALVPRSMINAVNDALKTRLSGVAIGDPSVEGVKMGPLIGKGQREDVASQVSKLCEQADVLLGGNDAPMTIIGDHCSADAFYPPTVLLSKNPSEDGYVHSVEAFGPVCTLLPYDSVSQAIEIAALGRGSLVGSVITHNATEAAELVLNAAPYHGRILVLNRDNAKASTGHGSPLAPLVHGGPGRAGGGEELGGVRAIKHYMQRTALQGSPSMLTAMTREYTAGADKIRSPIHPFRKYFDELQISESLTTHRRTVTEADIVNFGCLSGDHFYAHFDDIAAKDSLFGQRVAHGYFVLSAAAGLFVDPAPGPVLANYGLENLRFIAPVAIGDTIQADITVKQKIKKTRRPDEARATGVVVWDVLVRNQNDETVAVYDIMTLVERKEASQ</sequence>
<evidence type="ECO:0000256" key="1">
    <source>
        <dbReference type="ARBA" id="ARBA00023002"/>
    </source>
</evidence>
<dbReference type="Pfam" id="PF01575">
    <property type="entry name" value="MaoC_dehydratas"/>
    <property type="match status" value="1"/>
</dbReference>
<dbReference type="InterPro" id="IPR016161">
    <property type="entry name" value="Ald_DH/histidinol_DH"/>
</dbReference>